<dbReference type="GO" id="GO:0009425">
    <property type="term" value="C:bacterial-type flagellum basal body"/>
    <property type="evidence" value="ECO:0007669"/>
    <property type="project" value="InterPro"/>
</dbReference>
<dbReference type="eggNOG" id="COG1886">
    <property type="taxonomic scope" value="Bacteria"/>
</dbReference>
<proteinExistence type="inferred from homology"/>
<dbReference type="RefSeq" id="WP_023430921.1">
    <property type="nucleotide sequence ID" value="NZ_AWXZ01000014.1"/>
</dbReference>
<dbReference type="InterPro" id="IPR036429">
    <property type="entry name" value="SpoA-like_sf"/>
</dbReference>
<dbReference type="EMBL" id="AWXZ01000014">
    <property type="protein sequence ID" value="ESR26554.1"/>
    <property type="molecule type" value="Genomic_DNA"/>
</dbReference>
<sequence>MTSLDDVTIELSVLLGTATMPVHQFLRMGRGAVIALETHAEEDLKLLANGVPVARGEVVLEGDQIAVTITEMLAKRKSRSLGKET</sequence>
<dbReference type="GO" id="GO:0003774">
    <property type="term" value="F:cytoskeletal motor activity"/>
    <property type="evidence" value="ECO:0007669"/>
    <property type="project" value="InterPro"/>
</dbReference>
<dbReference type="Pfam" id="PF01052">
    <property type="entry name" value="FliMN_C"/>
    <property type="match status" value="1"/>
</dbReference>
<evidence type="ECO:0000313" key="3">
    <source>
        <dbReference type="EMBL" id="ESR26554.1"/>
    </source>
</evidence>
<name>V4RMQ1_9HYPH</name>
<dbReference type="InterPro" id="IPR001172">
    <property type="entry name" value="FliN_T3SS_HrcQb"/>
</dbReference>
<dbReference type="STRING" id="631454.N177_0773"/>
<dbReference type="PANTHER" id="PTHR30034:SF6">
    <property type="entry name" value="YOP PROTEINS TRANSLOCATION PROTEIN Q"/>
    <property type="match status" value="1"/>
</dbReference>
<comment type="similarity">
    <text evidence="1">Belongs to the FliN/MopA/SpaO family.</text>
</comment>
<feature type="domain" description="Flagellar motor switch protein FliN-like C-terminal" evidence="2">
    <location>
        <begin position="3"/>
        <end position="73"/>
    </location>
</feature>
<dbReference type="GO" id="GO:0071978">
    <property type="term" value="P:bacterial-type flagellum-dependent swarming motility"/>
    <property type="evidence" value="ECO:0007669"/>
    <property type="project" value="TreeGrafter"/>
</dbReference>
<dbReference type="OrthoDB" id="7433116at2"/>
<organism evidence="3 4">
    <name type="scientific">Lutibaculum baratangense AMV1</name>
    <dbReference type="NCBI Taxonomy" id="631454"/>
    <lineage>
        <taxon>Bacteria</taxon>
        <taxon>Pseudomonadati</taxon>
        <taxon>Pseudomonadota</taxon>
        <taxon>Alphaproteobacteria</taxon>
        <taxon>Hyphomicrobiales</taxon>
        <taxon>Tepidamorphaceae</taxon>
        <taxon>Lutibaculum</taxon>
    </lineage>
</organism>
<keyword evidence="3" id="KW-0282">Flagellum</keyword>
<dbReference type="GO" id="GO:0050918">
    <property type="term" value="P:positive chemotaxis"/>
    <property type="evidence" value="ECO:0007669"/>
    <property type="project" value="TreeGrafter"/>
</dbReference>
<dbReference type="AlphaFoldDB" id="V4RMQ1"/>
<gene>
    <name evidence="3" type="ORF">N177_0773</name>
</gene>
<evidence type="ECO:0000259" key="2">
    <source>
        <dbReference type="Pfam" id="PF01052"/>
    </source>
</evidence>
<protein>
    <submittedName>
        <fullName evidence="3">Flagellar motor switch protein</fullName>
    </submittedName>
</protein>
<keyword evidence="3" id="KW-0966">Cell projection</keyword>
<accession>V4RMQ1</accession>
<evidence type="ECO:0000256" key="1">
    <source>
        <dbReference type="ARBA" id="ARBA00009226"/>
    </source>
</evidence>
<evidence type="ECO:0000313" key="4">
    <source>
        <dbReference type="Proteomes" id="UP000017819"/>
    </source>
</evidence>
<keyword evidence="4" id="KW-1185">Reference proteome</keyword>
<dbReference type="Gene3D" id="2.30.330.10">
    <property type="entry name" value="SpoA-like"/>
    <property type="match status" value="1"/>
</dbReference>
<dbReference type="Proteomes" id="UP000017819">
    <property type="component" value="Unassembled WGS sequence"/>
</dbReference>
<dbReference type="SUPFAM" id="SSF101801">
    <property type="entry name" value="Surface presentation of antigens (SPOA)"/>
    <property type="match status" value="1"/>
</dbReference>
<keyword evidence="3" id="KW-0969">Cilium</keyword>
<reference evidence="3 4" key="1">
    <citation type="journal article" date="2014" name="Genome Announc.">
        <title>Draft Genome Sequence of Lutibaculum baratangense Strain AMV1T, Isolated from a Mud Volcano in Andamans, India.</title>
        <authorList>
            <person name="Singh A."/>
            <person name="Sreenivas A."/>
            <person name="Sathyanarayana Reddy G."/>
            <person name="Pinnaka A.K."/>
            <person name="Shivaji S."/>
        </authorList>
    </citation>
    <scope>NUCLEOTIDE SEQUENCE [LARGE SCALE GENOMIC DNA]</scope>
    <source>
        <strain evidence="3 4">AMV1</strain>
    </source>
</reference>
<comment type="caution">
    <text evidence="3">The sequence shown here is derived from an EMBL/GenBank/DDBJ whole genome shotgun (WGS) entry which is preliminary data.</text>
</comment>
<dbReference type="InterPro" id="IPR001543">
    <property type="entry name" value="FliN-like_C"/>
</dbReference>
<dbReference type="PANTHER" id="PTHR30034">
    <property type="entry name" value="FLAGELLAR MOTOR SWITCH PROTEIN FLIM"/>
    <property type="match status" value="1"/>
</dbReference>
<dbReference type="PRINTS" id="PR00956">
    <property type="entry name" value="FLGMOTORFLIN"/>
</dbReference>